<geneLocation type="plasmid" evidence="1 2">
    <name>C</name>
</geneLocation>
<dbReference type="Gene3D" id="3.40.1480.10">
    <property type="entry name" value="MOFRL domain"/>
    <property type="match status" value="1"/>
</dbReference>
<keyword evidence="2" id="KW-1185">Reference proteome</keyword>
<dbReference type="AlphaFoldDB" id="A0A1L3LVE4"/>
<sequence length="424" mass="43410">MVWDDQKARKALRRIFDAAVGSADPALIVPQHLPPPPKGRCVVIGAGKASAAMAAALNASWPEVTLTGVVVTRYGHAVPAGRIEIIEAAHPVPDEMSLVASTKMLKAVQGLAPDDLVIALISGGGSALVVAPAGAMSLGDKQAVNQALLSSGATISEMNAVRKHLSRIKGGQLALAARPARLLTLVISDVPGDDPAEIASGPTVADPSTVEEAREVVKRYKLVLPASALRVLEQGEETPKSLKPEPDVRVVAAPDLALAAAAEAAASLGLRPLILGDALEGEAREMGRMMAGIALSSQARGLPVDGPAVLLSGGEATVTIGSGPAGKGGRNTEFLLSLALALKARDGIWALAGDTDGIDGVEDTAGALIAPDTLVRMHRCGFDPKKMLAHHDSYTAFQAIGDLVVTGPTLTNVNDIRAILISGS</sequence>
<evidence type="ECO:0000313" key="2">
    <source>
        <dbReference type="Proteomes" id="UP000182306"/>
    </source>
</evidence>
<accession>A0A1L3LVE4</accession>
<proteinExistence type="predicted"/>
<dbReference type="Pfam" id="PF05161">
    <property type="entry name" value="MOFRL"/>
    <property type="match status" value="1"/>
</dbReference>
<reference evidence="1 2" key="1">
    <citation type="submission" date="2015-10" db="EMBL/GenBank/DDBJ databases">
        <title>Genomic differences between typical nodule nitrogen-fixing rhizobial strains and those coming from bean seeds.</title>
        <authorList>
            <person name="Peralta H."/>
            <person name="Aguilar-Vera A."/>
            <person name="Diaz R."/>
            <person name="Mora Y."/>
            <person name="Martinez-Batallar G."/>
            <person name="Salazar E."/>
            <person name="Vargas-Lagunas C."/>
            <person name="Encarnacion S."/>
            <person name="Girard L."/>
            <person name="Mora J."/>
        </authorList>
    </citation>
    <scope>NUCLEOTIDE SEQUENCE [LARGE SCALE GENOMIC DNA]</scope>
    <source>
        <strain evidence="1 2">CFNEI 73</strain>
        <plasmid evidence="1 2">C</plasmid>
    </source>
</reference>
<dbReference type="GO" id="GO:0005737">
    <property type="term" value="C:cytoplasm"/>
    <property type="evidence" value="ECO:0007669"/>
    <property type="project" value="TreeGrafter"/>
</dbReference>
<dbReference type="OrthoDB" id="9766552at2"/>
<dbReference type="GO" id="GO:0008887">
    <property type="term" value="F:glycerate kinase activity"/>
    <property type="evidence" value="ECO:0007669"/>
    <property type="project" value="InterPro"/>
</dbReference>
<dbReference type="EMBL" id="CP013110">
    <property type="protein sequence ID" value="APG94077.1"/>
    <property type="molecule type" value="Genomic_DNA"/>
</dbReference>
<protein>
    <submittedName>
        <fullName evidence="1">D-glycerate 2-kinase</fullName>
    </submittedName>
</protein>
<dbReference type="InterPro" id="IPR039760">
    <property type="entry name" value="MOFRL_protein"/>
</dbReference>
<dbReference type="PANTHER" id="PTHR12227:SF0">
    <property type="entry name" value="GLYCERATE KINASE"/>
    <property type="match status" value="1"/>
</dbReference>
<keyword evidence="1" id="KW-0418">Kinase</keyword>
<gene>
    <name evidence="1" type="ORF">SAMCFNEI73_pC0355</name>
</gene>
<dbReference type="Proteomes" id="UP000182306">
    <property type="component" value="Plasmid C"/>
</dbReference>
<dbReference type="InterPro" id="IPR037035">
    <property type="entry name" value="GK-like_C_sf"/>
</dbReference>
<keyword evidence="1" id="KW-0808">Transferase</keyword>
<dbReference type="SUPFAM" id="SSF82544">
    <property type="entry name" value="GckA/TtuD-like"/>
    <property type="match status" value="1"/>
</dbReference>
<dbReference type="InterPro" id="IPR007835">
    <property type="entry name" value="MOFRL"/>
</dbReference>
<dbReference type="Gene3D" id="3.40.50.10180">
    <property type="entry name" value="Glycerate kinase, MOFRL-like N-terminal domain"/>
    <property type="match status" value="1"/>
</dbReference>
<dbReference type="PANTHER" id="PTHR12227">
    <property type="entry name" value="GLYCERATE KINASE"/>
    <property type="match status" value="1"/>
</dbReference>
<dbReference type="Pfam" id="PF13660">
    <property type="entry name" value="DUF4147"/>
    <property type="match status" value="1"/>
</dbReference>
<dbReference type="KEGG" id="same:SAMCFNEI73_pC0355"/>
<organism evidence="1 2">
    <name type="scientific">Sinorhizobium americanum</name>
    <dbReference type="NCBI Taxonomy" id="194963"/>
    <lineage>
        <taxon>Bacteria</taxon>
        <taxon>Pseudomonadati</taxon>
        <taxon>Pseudomonadota</taxon>
        <taxon>Alphaproteobacteria</taxon>
        <taxon>Hyphomicrobiales</taxon>
        <taxon>Rhizobiaceae</taxon>
        <taxon>Sinorhizobium/Ensifer group</taxon>
        <taxon>Sinorhizobium</taxon>
    </lineage>
</organism>
<name>A0A1L3LVE4_9HYPH</name>
<dbReference type="RefSeq" id="WP_064253921.1">
    <property type="nucleotide sequence ID" value="NZ_CP013110.1"/>
</dbReference>
<dbReference type="InterPro" id="IPR038614">
    <property type="entry name" value="GK_N_sf"/>
</dbReference>
<evidence type="ECO:0000313" key="1">
    <source>
        <dbReference type="EMBL" id="APG94077.1"/>
    </source>
</evidence>
<keyword evidence="1" id="KW-0614">Plasmid</keyword>
<dbReference type="InterPro" id="IPR025286">
    <property type="entry name" value="MOFRL_assoc_dom"/>
</dbReference>